<dbReference type="PIRSF" id="PIRSF037225">
    <property type="entry name" value="UCP037225"/>
    <property type="match status" value="1"/>
</dbReference>
<dbReference type="Pfam" id="PF14255">
    <property type="entry name" value="Zn_ribbon_21"/>
    <property type="match status" value="1"/>
</dbReference>
<dbReference type="RefSeq" id="WP_092050893.1">
    <property type="nucleotide sequence ID" value="NZ_FOQD01000009.1"/>
</dbReference>
<keyword evidence="2" id="KW-1185">Reference proteome</keyword>
<dbReference type="InterPro" id="IPR017143">
    <property type="entry name" value="UCP037225"/>
</dbReference>
<dbReference type="STRING" id="1576369.SAMN05421753_109160"/>
<reference evidence="2" key="1">
    <citation type="submission" date="2016-10" db="EMBL/GenBank/DDBJ databases">
        <authorList>
            <person name="Varghese N."/>
            <person name="Submissions S."/>
        </authorList>
    </citation>
    <scope>NUCLEOTIDE SEQUENCE [LARGE SCALE GENOMIC DNA]</scope>
    <source>
        <strain evidence="2">DSM 26348</strain>
    </source>
</reference>
<dbReference type="OrthoDB" id="9814566at2"/>
<protein>
    <submittedName>
        <fullName evidence="1">Cysteine-rich CPXCG</fullName>
    </submittedName>
</protein>
<gene>
    <name evidence="1" type="ORF">SAMN05421753_109160</name>
</gene>
<organism evidence="1 2">
    <name type="scientific">Planctomicrobium piriforme</name>
    <dbReference type="NCBI Taxonomy" id="1576369"/>
    <lineage>
        <taxon>Bacteria</taxon>
        <taxon>Pseudomonadati</taxon>
        <taxon>Planctomycetota</taxon>
        <taxon>Planctomycetia</taxon>
        <taxon>Planctomycetales</taxon>
        <taxon>Planctomycetaceae</taxon>
        <taxon>Planctomicrobium</taxon>
    </lineage>
</organism>
<evidence type="ECO:0000313" key="2">
    <source>
        <dbReference type="Proteomes" id="UP000199518"/>
    </source>
</evidence>
<dbReference type="EMBL" id="FOQD01000009">
    <property type="protein sequence ID" value="SFI48366.1"/>
    <property type="molecule type" value="Genomic_DNA"/>
</dbReference>
<accession>A0A1I3IK78</accession>
<evidence type="ECO:0000313" key="1">
    <source>
        <dbReference type="EMBL" id="SFI48366.1"/>
    </source>
</evidence>
<dbReference type="Proteomes" id="UP000199518">
    <property type="component" value="Unassembled WGS sequence"/>
</dbReference>
<dbReference type="InterPro" id="IPR025990">
    <property type="entry name" value="zinc_ribbon_bacterial"/>
</dbReference>
<dbReference type="AlphaFoldDB" id="A0A1I3IK78"/>
<proteinExistence type="predicted"/>
<name>A0A1I3IK78_9PLAN</name>
<sequence length="61" mass="6724">MQEETQYTCPYCGEEVVIPVDVTEGEQQEYVEDCPVCCSPVVLRIEFNEDGSVSCEASAEG</sequence>